<evidence type="ECO:0000256" key="10">
    <source>
        <dbReference type="SAM" id="Phobius"/>
    </source>
</evidence>
<dbReference type="InterPro" id="IPR050428">
    <property type="entry name" value="TCS_sensor_his_kinase"/>
</dbReference>
<protein>
    <recommendedName>
        <fullName evidence="3">histidine kinase</fullName>
        <ecNumber evidence="3">2.7.13.3</ecNumber>
    </recommendedName>
</protein>
<keyword evidence="9 10" id="KW-0472">Membrane</keyword>
<keyword evidence="4" id="KW-0597">Phosphoprotein</keyword>
<dbReference type="Pfam" id="PF00512">
    <property type="entry name" value="HisKA"/>
    <property type="match status" value="1"/>
</dbReference>
<evidence type="ECO:0000256" key="8">
    <source>
        <dbReference type="ARBA" id="ARBA00022989"/>
    </source>
</evidence>
<feature type="domain" description="Histidine kinase" evidence="11">
    <location>
        <begin position="230"/>
        <end position="438"/>
    </location>
</feature>
<dbReference type="RefSeq" id="WP_005875883.1">
    <property type="nucleotide sequence ID" value="NZ_CABMNL010000001.1"/>
</dbReference>
<comment type="subcellular location">
    <subcellularLocation>
        <location evidence="2">Membrane</location>
    </subcellularLocation>
</comment>
<dbReference type="SMART" id="SM00388">
    <property type="entry name" value="HisKA"/>
    <property type="match status" value="1"/>
</dbReference>
<evidence type="ECO:0000256" key="2">
    <source>
        <dbReference type="ARBA" id="ARBA00004370"/>
    </source>
</evidence>
<dbReference type="GO" id="GO:0000155">
    <property type="term" value="F:phosphorelay sensor kinase activity"/>
    <property type="evidence" value="ECO:0007669"/>
    <property type="project" value="InterPro"/>
</dbReference>
<dbReference type="InterPro" id="IPR036097">
    <property type="entry name" value="HisK_dim/P_sf"/>
</dbReference>
<dbReference type="EMBL" id="ACDP02000029">
    <property type="protein sequence ID" value="EEO27080.1"/>
    <property type="molecule type" value="Genomic_DNA"/>
</dbReference>
<dbReference type="Pfam" id="PF02518">
    <property type="entry name" value="HATPase_c"/>
    <property type="match status" value="1"/>
</dbReference>
<sequence length="438" mass="49611">MTNSETPWYKRLFTGTIKTRFAFIYAITAFIIGLIYSVCLLYVTFQTEAQLMSSTMESTLAAIVANDLAHDKPPRLDQFSRLYVAEDPVHGIPEHFRDLPDGYSEYTGKEDLHIFVKEIGNKRYVLTRNQDEFETWERKLFLKGLILLSAIGLVSLVLGFWIVKHSFRPMDRLLNETRRLNQELKEGRLGSGSFSGAWEKNEIGELAESFQLTTTRLHHLLMSERQFASEVSHELRTPLTVMSTSIELLGNSGNLSAHERQIVLRAQRTASRMEELLGVFLNLVRQDHNHAEKIAEIAEIVEENEPVWRRESEAKGLQLAVEIRDDICTEKFNAILVASVFNNLVFNAIRYTEKGFVKVILGKNFFRVLDTGAGISALEKERVFDKGYRGKQATRQGIVGYGLGLSIASRICDALNWQIAMESQEGAGTTFTVTFGQG</sequence>
<dbReference type="CDD" id="cd00082">
    <property type="entry name" value="HisKA"/>
    <property type="match status" value="1"/>
</dbReference>
<dbReference type="GO" id="GO:0005886">
    <property type="term" value="C:plasma membrane"/>
    <property type="evidence" value="ECO:0007669"/>
    <property type="project" value="TreeGrafter"/>
</dbReference>
<name>C3X1J4_9BURK</name>
<dbReference type="Proteomes" id="UP000003973">
    <property type="component" value="Unassembled WGS sequence"/>
</dbReference>
<dbReference type="HOGENOM" id="CLU_000445_89_37_4"/>
<evidence type="ECO:0000313" key="13">
    <source>
        <dbReference type="Proteomes" id="UP000003973"/>
    </source>
</evidence>
<evidence type="ECO:0000256" key="5">
    <source>
        <dbReference type="ARBA" id="ARBA00022679"/>
    </source>
</evidence>
<keyword evidence="7" id="KW-0418">Kinase</keyword>
<evidence type="ECO:0000256" key="7">
    <source>
        <dbReference type="ARBA" id="ARBA00022777"/>
    </source>
</evidence>
<comment type="catalytic activity">
    <reaction evidence="1">
        <text>ATP + protein L-histidine = ADP + protein N-phospho-L-histidine.</text>
        <dbReference type="EC" id="2.7.13.3"/>
    </reaction>
</comment>
<evidence type="ECO:0000313" key="12">
    <source>
        <dbReference type="EMBL" id="EEO27080.1"/>
    </source>
</evidence>
<dbReference type="Gene3D" id="6.10.340.10">
    <property type="match status" value="1"/>
</dbReference>
<dbReference type="eggNOG" id="COG2205">
    <property type="taxonomic scope" value="Bacteria"/>
</dbReference>
<dbReference type="InterPro" id="IPR004358">
    <property type="entry name" value="Sig_transdc_His_kin-like_C"/>
</dbReference>
<keyword evidence="5" id="KW-0808">Transferase</keyword>
<evidence type="ECO:0000256" key="1">
    <source>
        <dbReference type="ARBA" id="ARBA00000085"/>
    </source>
</evidence>
<accession>C3X1J4</accession>
<dbReference type="InterPro" id="IPR003661">
    <property type="entry name" value="HisK_dim/P_dom"/>
</dbReference>
<reference evidence="12" key="1">
    <citation type="submission" date="2011-10" db="EMBL/GenBank/DDBJ databases">
        <title>The Genome Sequence of Oxalobacter formigenes HOxBLS.</title>
        <authorList>
            <consortium name="The Broad Institute Genome Sequencing Platform"/>
            <person name="Earl A."/>
            <person name="Ward D."/>
            <person name="Feldgarden M."/>
            <person name="Gevers D."/>
            <person name="Allison M.J."/>
            <person name="Humphrey S."/>
            <person name="Young S.K."/>
            <person name="Zeng Q."/>
            <person name="Gargeya S."/>
            <person name="Fitzgerald M."/>
            <person name="Haas B."/>
            <person name="Abouelleil A."/>
            <person name="Alvarado L."/>
            <person name="Arachchi H.M."/>
            <person name="Berlin A."/>
            <person name="Brown A."/>
            <person name="Chapman S.B."/>
            <person name="Chen Z."/>
            <person name="Dunbar C."/>
            <person name="Freedman E."/>
            <person name="Gearin G."/>
            <person name="Goldberg J."/>
            <person name="Griggs A."/>
            <person name="Gujja S."/>
            <person name="Heiman D."/>
            <person name="Howarth C."/>
            <person name="Larson L."/>
            <person name="Lui A."/>
            <person name="MacDonald P.J.P."/>
            <person name="Montmayeur A."/>
            <person name="Murphy C."/>
            <person name="Neiman D."/>
            <person name="Pearson M."/>
            <person name="Priest M."/>
            <person name="Roberts A."/>
            <person name="Saif S."/>
            <person name="Shea T."/>
            <person name="Shenoy N."/>
            <person name="Sisk P."/>
            <person name="Stolte C."/>
            <person name="Sykes S."/>
            <person name="Wortman J."/>
            <person name="Nusbaum C."/>
            <person name="Birren B."/>
        </authorList>
    </citation>
    <scope>NUCLEOTIDE SEQUENCE [LARGE SCALE GENOMIC DNA]</scope>
    <source>
        <strain evidence="12">HOxBLS</strain>
    </source>
</reference>
<evidence type="ECO:0000256" key="3">
    <source>
        <dbReference type="ARBA" id="ARBA00012438"/>
    </source>
</evidence>
<dbReference type="Gene3D" id="3.30.565.10">
    <property type="entry name" value="Histidine kinase-like ATPase, C-terminal domain"/>
    <property type="match status" value="1"/>
</dbReference>
<dbReference type="EC" id="2.7.13.3" evidence="3"/>
<gene>
    <name evidence="12" type="ORF">OFAG_00233</name>
</gene>
<evidence type="ECO:0000256" key="6">
    <source>
        <dbReference type="ARBA" id="ARBA00022692"/>
    </source>
</evidence>
<keyword evidence="8 10" id="KW-1133">Transmembrane helix</keyword>
<evidence type="ECO:0000256" key="9">
    <source>
        <dbReference type="ARBA" id="ARBA00023136"/>
    </source>
</evidence>
<keyword evidence="13" id="KW-1185">Reference proteome</keyword>
<dbReference type="PANTHER" id="PTHR45436">
    <property type="entry name" value="SENSOR HISTIDINE KINASE YKOH"/>
    <property type="match status" value="1"/>
</dbReference>
<keyword evidence="6 10" id="KW-0812">Transmembrane</keyword>
<dbReference type="PROSITE" id="PS50109">
    <property type="entry name" value="HIS_KIN"/>
    <property type="match status" value="1"/>
</dbReference>
<dbReference type="InterPro" id="IPR005467">
    <property type="entry name" value="His_kinase_dom"/>
</dbReference>
<evidence type="ECO:0000259" key="11">
    <source>
        <dbReference type="PROSITE" id="PS50109"/>
    </source>
</evidence>
<dbReference type="SMART" id="SM00387">
    <property type="entry name" value="HATPase_c"/>
    <property type="match status" value="1"/>
</dbReference>
<feature type="transmembrane region" description="Helical" evidence="10">
    <location>
        <begin position="140"/>
        <end position="163"/>
    </location>
</feature>
<proteinExistence type="predicted"/>
<dbReference type="SUPFAM" id="SSF47384">
    <property type="entry name" value="Homodimeric domain of signal transducing histidine kinase"/>
    <property type="match status" value="1"/>
</dbReference>
<dbReference type="InterPro" id="IPR036890">
    <property type="entry name" value="HATPase_C_sf"/>
</dbReference>
<dbReference type="PRINTS" id="PR00344">
    <property type="entry name" value="BCTRLSENSOR"/>
</dbReference>
<feature type="transmembrane region" description="Helical" evidence="10">
    <location>
        <begin position="21"/>
        <end position="45"/>
    </location>
</feature>
<dbReference type="Gene3D" id="1.10.287.130">
    <property type="match status" value="1"/>
</dbReference>
<evidence type="ECO:0000256" key="4">
    <source>
        <dbReference type="ARBA" id="ARBA00022553"/>
    </source>
</evidence>
<dbReference type="SUPFAM" id="SSF55874">
    <property type="entry name" value="ATPase domain of HSP90 chaperone/DNA topoisomerase II/histidine kinase"/>
    <property type="match status" value="1"/>
</dbReference>
<dbReference type="PANTHER" id="PTHR45436:SF16">
    <property type="entry name" value="HISTIDINE KINASE"/>
    <property type="match status" value="1"/>
</dbReference>
<organism evidence="12 13">
    <name type="scientific">Oxalobacter paraformigenes</name>
    <dbReference type="NCBI Taxonomy" id="556268"/>
    <lineage>
        <taxon>Bacteria</taxon>
        <taxon>Pseudomonadati</taxon>
        <taxon>Pseudomonadota</taxon>
        <taxon>Betaproteobacteria</taxon>
        <taxon>Burkholderiales</taxon>
        <taxon>Oxalobacteraceae</taxon>
        <taxon>Oxalobacter</taxon>
    </lineage>
</organism>
<comment type="caution">
    <text evidence="12">The sequence shown here is derived from an EMBL/GenBank/DDBJ whole genome shotgun (WGS) entry which is preliminary data.</text>
</comment>
<dbReference type="InterPro" id="IPR003594">
    <property type="entry name" value="HATPase_dom"/>
</dbReference>
<dbReference type="AlphaFoldDB" id="C3X1J4"/>